<evidence type="ECO:0000313" key="1">
    <source>
        <dbReference type="EMBL" id="CVK34331.1"/>
    </source>
</evidence>
<dbReference type="Proteomes" id="UP000069850">
    <property type="component" value="Chromosome 1"/>
</dbReference>
<gene>
    <name evidence="1" type="ORF">MMAB1_3118</name>
</gene>
<protein>
    <submittedName>
        <fullName evidence="1">Uncharacterized protein</fullName>
    </submittedName>
</protein>
<dbReference type="EMBL" id="LT158599">
    <property type="protein sequence ID" value="CVK34331.1"/>
    <property type="molecule type" value="Genomic_DNA"/>
</dbReference>
<dbReference type="AlphaFoldDB" id="A0A0X8XYC7"/>
<dbReference type="KEGG" id="mema:MMAB1_3118"/>
<sequence>MSCELTEESLFILNLLYKRRSVNRDKGYHSELLRKLYGNKFPGRGHLPFNETIKILLNEGYITKIRKKKEKYYISDMNRAIRTLVSHGYITLDGL</sequence>
<name>A0A0X8XYC7_9EURY</name>
<reference evidence="1 2" key="1">
    <citation type="submission" date="2016-01" db="EMBL/GenBank/DDBJ databases">
        <authorList>
            <person name="Manzoor S."/>
        </authorList>
    </citation>
    <scope>NUCLEOTIDE SEQUENCE [LARGE SCALE GENOMIC DNA]</scope>
    <source>
        <strain evidence="1">Methanoculleus sp MAB1</strain>
    </source>
</reference>
<proteinExistence type="predicted"/>
<accession>A0A0X8XYC7</accession>
<evidence type="ECO:0000313" key="2">
    <source>
        <dbReference type="Proteomes" id="UP000069850"/>
    </source>
</evidence>
<organism evidence="1 2">
    <name type="scientific">Methanoculleus bourgensis</name>
    <dbReference type="NCBI Taxonomy" id="83986"/>
    <lineage>
        <taxon>Archaea</taxon>
        <taxon>Methanobacteriati</taxon>
        <taxon>Methanobacteriota</taxon>
        <taxon>Stenosarchaea group</taxon>
        <taxon>Methanomicrobia</taxon>
        <taxon>Methanomicrobiales</taxon>
        <taxon>Methanomicrobiaceae</taxon>
        <taxon>Methanoculleus</taxon>
    </lineage>
</organism>